<organism evidence="1 2">
    <name type="scientific">Marinobacter koreensis</name>
    <dbReference type="NCBI Taxonomy" id="335974"/>
    <lineage>
        <taxon>Bacteria</taxon>
        <taxon>Pseudomonadati</taxon>
        <taxon>Pseudomonadota</taxon>
        <taxon>Gammaproteobacteria</taxon>
        <taxon>Pseudomonadales</taxon>
        <taxon>Marinobacteraceae</taxon>
        <taxon>Marinobacter</taxon>
    </lineage>
</organism>
<protein>
    <recommendedName>
        <fullName evidence="3">DUF948 domain-containing protein</fullName>
    </recommendedName>
</protein>
<comment type="caution">
    <text evidence="1">The sequence shown here is derived from an EMBL/GenBank/DDBJ whole genome shotgun (WGS) entry which is preliminary data.</text>
</comment>
<dbReference type="EMBL" id="JBHSNL010000001">
    <property type="protein sequence ID" value="MFC5543847.1"/>
    <property type="molecule type" value="Genomic_DNA"/>
</dbReference>
<accession>A0ABW0RLJ8</accession>
<proteinExistence type="predicted"/>
<evidence type="ECO:0000313" key="2">
    <source>
        <dbReference type="Proteomes" id="UP001596055"/>
    </source>
</evidence>
<evidence type="ECO:0000313" key="1">
    <source>
        <dbReference type="EMBL" id="MFC5543847.1"/>
    </source>
</evidence>
<reference evidence="2" key="1">
    <citation type="journal article" date="2019" name="Int. J. Syst. Evol. Microbiol.">
        <title>The Global Catalogue of Microorganisms (GCM) 10K type strain sequencing project: providing services to taxonomists for standard genome sequencing and annotation.</title>
        <authorList>
            <consortium name="The Broad Institute Genomics Platform"/>
            <consortium name="The Broad Institute Genome Sequencing Center for Infectious Disease"/>
            <person name="Wu L."/>
            <person name="Ma J."/>
        </authorList>
    </citation>
    <scope>NUCLEOTIDE SEQUENCE [LARGE SCALE GENOMIC DNA]</scope>
    <source>
        <strain evidence="2">CGMCC 4.1799</strain>
    </source>
</reference>
<evidence type="ECO:0008006" key="3">
    <source>
        <dbReference type="Google" id="ProtNLM"/>
    </source>
</evidence>
<dbReference type="RefSeq" id="WP_248157875.1">
    <property type="nucleotide sequence ID" value="NZ_JAKZAJ010000003.1"/>
</dbReference>
<gene>
    <name evidence="1" type="ORF">ACFPQA_02170</name>
</gene>
<name>A0ABW0RLJ8_9GAMM</name>
<dbReference type="Proteomes" id="UP001596055">
    <property type="component" value="Unassembled WGS sequence"/>
</dbReference>
<sequence>MATELALFLLLLVPATLLGLGMNELQQSRRQVRRVLSQQIRELSRIQKRRMDLLEVRNRAKVLEGTVTGGASTIEKVHKAISGTTFGLIDLFSKDEGFRKSARRVQETHDRRTTEIYGAVRTTNRALHILADTLIISKAEKRIASRRRRTPKRP</sequence>
<keyword evidence="2" id="KW-1185">Reference proteome</keyword>